<dbReference type="EMBL" id="BARV01006906">
    <property type="protein sequence ID" value="GAI17802.1"/>
    <property type="molecule type" value="Genomic_DNA"/>
</dbReference>
<protein>
    <recommendedName>
        <fullName evidence="2">Secondary thiamine-phosphate synthase enzyme</fullName>
    </recommendedName>
</protein>
<proteinExistence type="predicted"/>
<evidence type="ECO:0008006" key="2">
    <source>
        <dbReference type="Google" id="ProtNLM"/>
    </source>
</evidence>
<gene>
    <name evidence="1" type="ORF">S06H3_14130</name>
</gene>
<accession>X1LEQ6</accession>
<evidence type="ECO:0000313" key="1">
    <source>
        <dbReference type="EMBL" id="GAI17802.1"/>
    </source>
</evidence>
<feature type="non-terminal residue" evidence="1">
    <location>
        <position position="30"/>
    </location>
</feature>
<reference evidence="1" key="1">
    <citation type="journal article" date="2014" name="Front. Microbiol.">
        <title>High frequency of phylogenetically diverse reductive dehalogenase-homologous genes in deep subseafloor sedimentary metagenomes.</title>
        <authorList>
            <person name="Kawai M."/>
            <person name="Futagami T."/>
            <person name="Toyoda A."/>
            <person name="Takaki Y."/>
            <person name="Nishi S."/>
            <person name="Hori S."/>
            <person name="Arai W."/>
            <person name="Tsubouchi T."/>
            <person name="Morono Y."/>
            <person name="Uchiyama I."/>
            <person name="Ito T."/>
            <person name="Fujiyama A."/>
            <person name="Inagaki F."/>
            <person name="Takami H."/>
        </authorList>
    </citation>
    <scope>NUCLEOTIDE SEQUENCE</scope>
    <source>
        <strain evidence="1">Expedition CK06-06</strain>
    </source>
</reference>
<organism evidence="1">
    <name type="scientific">marine sediment metagenome</name>
    <dbReference type="NCBI Taxonomy" id="412755"/>
    <lineage>
        <taxon>unclassified sequences</taxon>
        <taxon>metagenomes</taxon>
        <taxon>ecological metagenomes</taxon>
    </lineage>
</organism>
<name>X1LEQ6_9ZZZZ</name>
<sequence>MKSYKKELWFNASERVAFINITNKVEEALY</sequence>
<dbReference type="AlphaFoldDB" id="X1LEQ6"/>
<comment type="caution">
    <text evidence="1">The sequence shown here is derived from an EMBL/GenBank/DDBJ whole genome shotgun (WGS) entry which is preliminary data.</text>
</comment>